<feature type="domain" description="HemY N-terminal" evidence="11">
    <location>
        <begin position="27"/>
        <end position="133"/>
    </location>
</feature>
<dbReference type="EMBL" id="JXNZ01000116">
    <property type="protein sequence ID" value="KIQ58789.1"/>
    <property type="molecule type" value="Genomic_DNA"/>
</dbReference>
<keyword evidence="6 10" id="KW-0812">Transmembrane</keyword>
<comment type="pathway">
    <text evidence="3">Porphyrin-containing compound metabolism; protoheme biosynthesis.</text>
</comment>
<evidence type="ECO:0000256" key="1">
    <source>
        <dbReference type="ARBA" id="ARBA00002962"/>
    </source>
</evidence>
<organism evidence="12 13">
    <name type="scientific">Pseudomonas fluorescens</name>
    <dbReference type="NCBI Taxonomy" id="294"/>
    <lineage>
        <taxon>Bacteria</taxon>
        <taxon>Pseudomonadati</taxon>
        <taxon>Pseudomonadota</taxon>
        <taxon>Gammaproteobacteria</taxon>
        <taxon>Pseudomonadales</taxon>
        <taxon>Pseudomonadaceae</taxon>
        <taxon>Pseudomonas</taxon>
    </lineage>
</organism>
<gene>
    <name evidence="12" type="ORF">RL74_13940</name>
</gene>
<evidence type="ECO:0000256" key="7">
    <source>
        <dbReference type="ARBA" id="ARBA00022989"/>
    </source>
</evidence>
<sequence>MKRLYVIVFVVIAVAALLGVAIAEHSGYVLVAYKNFRYEAGLWVTLALVAVFWLLWRAVVALIGLVTTSSGVVNPWSRRNRSRRVQVAIEHGQLDLAEGRWASAQRHLHRAAEAERQPLLYYLGAARAANEQGLYEQSDSLLERALERQPQAELAIALTHAQLQTDRGDTEGALETLQAMHERHPHNIQVLRQLQRLHQQRGDWSAVIRLLPELRKDKVLPAAELAELERRAWGENLTLAAHREEDGSVGLQSLNRAWQQLTSAQRQEPALVLAYAEQLRQLGAQIEAEEALRIALKRHYDSHLARLYGLVRGSDPVRQLQTAEGWLKDHPADPSLLLTLGRLCLQNSLWGKARDYLESSLRIQRNPEACAELARLLAQLGDAERSNQLFQEGLGLLDERLLAAPLPVSAQVLST</sequence>
<evidence type="ECO:0000256" key="9">
    <source>
        <dbReference type="ARBA" id="ARBA00023244"/>
    </source>
</evidence>
<accession>A0A0D0P901</accession>
<evidence type="ECO:0000256" key="6">
    <source>
        <dbReference type="ARBA" id="ARBA00022692"/>
    </source>
</evidence>
<evidence type="ECO:0000313" key="13">
    <source>
        <dbReference type="Proteomes" id="UP000032101"/>
    </source>
</evidence>
<feature type="transmembrane region" description="Helical" evidence="10">
    <location>
        <begin position="47"/>
        <end position="73"/>
    </location>
</feature>
<dbReference type="RefSeq" id="WP_042730382.1">
    <property type="nucleotide sequence ID" value="NZ_JXNZ01000116.1"/>
</dbReference>
<dbReference type="GO" id="GO:0006779">
    <property type="term" value="P:porphyrin-containing compound biosynthetic process"/>
    <property type="evidence" value="ECO:0007669"/>
    <property type="project" value="UniProtKB-KW"/>
</dbReference>
<comment type="subcellular location">
    <subcellularLocation>
        <location evidence="2">Cell inner membrane</location>
        <topology evidence="2">Multi-pass membrane protein</topology>
    </subcellularLocation>
</comment>
<comment type="caution">
    <text evidence="12">The sequence shown here is derived from an EMBL/GenBank/DDBJ whole genome shotgun (WGS) entry which is preliminary data.</text>
</comment>
<evidence type="ECO:0000313" key="12">
    <source>
        <dbReference type="EMBL" id="KIQ58789.1"/>
    </source>
</evidence>
<evidence type="ECO:0000256" key="5">
    <source>
        <dbReference type="ARBA" id="ARBA00022519"/>
    </source>
</evidence>
<evidence type="ECO:0000256" key="10">
    <source>
        <dbReference type="SAM" id="Phobius"/>
    </source>
</evidence>
<comment type="function">
    <text evidence="1">Involved in a late step of protoheme IX synthesis.</text>
</comment>
<keyword evidence="4" id="KW-1003">Cell membrane</keyword>
<dbReference type="InterPro" id="IPR011990">
    <property type="entry name" value="TPR-like_helical_dom_sf"/>
</dbReference>
<dbReference type="InterPro" id="IPR005254">
    <property type="entry name" value="Heme_biosyn_assoc_TPR_pro"/>
</dbReference>
<dbReference type="InterPro" id="IPR010817">
    <property type="entry name" value="HemY_N"/>
</dbReference>
<reference evidence="12 13" key="1">
    <citation type="submission" date="2015-01" db="EMBL/GenBank/DDBJ databases">
        <title>Draft Genome Sequence of the Biocontrol and Plant Growth-Promoting Rhizobacteria (PGPR) Pseudomonas fluorescens UM270.</title>
        <authorList>
            <person name="Hernandez-Salmeron J.E."/>
            <person name="Santoyo G."/>
            <person name="Moreno-Hagelsieb G."/>
            <person name="Hernandez-Leon R."/>
        </authorList>
    </citation>
    <scope>NUCLEOTIDE SEQUENCE [LARGE SCALE GENOMIC DNA]</scope>
    <source>
        <strain evidence="12 13">UM270</strain>
    </source>
</reference>
<dbReference type="UniPathway" id="UPA00252"/>
<dbReference type="Pfam" id="PF07219">
    <property type="entry name" value="HemY_N"/>
    <property type="match status" value="1"/>
</dbReference>
<evidence type="ECO:0000256" key="4">
    <source>
        <dbReference type="ARBA" id="ARBA00022475"/>
    </source>
</evidence>
<name>A0A0D0P901_PSEFL</name>
<evidence type="ECO:0000259" key="11">
    <source>
        <dbReference type="Pfam" id="PF07219"/>
    </source>
</evidence>
<dbReference type="GO" id="GO:0042168">
    <property type="term" value="P:heme metabolic process"/>
    <property type="evidence" value="ECO:0007669"/>
    <property type="project" value="InterPro"/>
</dbReference>
<dbReference type="OrthoDB" id="7053339at2"/>
<keyword evidence="9" id="KW-0627">Porphyrin biosynthesis</keyword>
<keyword evidence="5" id="KW-0997">Cell inner membrane</keyword>
<evidence type="ECO:0000256" key="2">
    <source>
        <dbReference type="ARBA" id="ARBA00004429"/>
    </source>
</evidence>
<keyword evidence="7 10" id="KW-1133">Transmembrane helix</keyword>
<dbReference type="SUPFAM" id="SSF48452">
    <property type="entry name" value="TPR-like"/>
    <property type="match status" value="2"/>
</dbReference>
<dbReference type="Gene3D" id="1.25.40.10">
    <property type="entry name" value="Tetratricopeptide repeat domain"/>
    <property type="match status" value="2"/>
</dbReference>
<proteinExistence type="predicted"/>
<dbReference type="AlphaFoldDB" id="A0A0D0P901"/>
<dbReference type="Proteomes" id="UP000032101">
    <property type="component" value="Unassembled WGS sequence"/>
</dbReference>
<evidence type="ECO:0000256" key="8">
    <source>
        <dbReference type="ARBA" id="ARBA00023136"/>
    </source>
</evidence>
<evidence type="ECO:0000256" key="3">
    <source>
        <dbReference type="ARBA" id="ARBA00004744"/>
    </source>
</evidence>
<protein>
    <submittedName>
        <fullName evidence="12">Heme biosynthesis protein HemY</fullName>
    </submittedName>
</protein>
<dbReference type="NCBIfam" id="TIGR00540">
    <property type="entry name" value="TPR_hemY_coli"/>
    <property type="match status" value="1"/>
</dbReference>
<dbReference type="PATRIC" id="fig|294.124.peg.2875"/>
<dbReference type="GO" id="GO:0005886">
    <property type="term" value="C:plasma membrane"/>
    <property type="evidence" value="ECO:0007669"/>
    <property type="project" value="UniProtKB-SubCell"/>
</dbReference>
<keyword evidence="8 10" id="KW-0472">Membrane</keyword>